<organism evidence="3 4">
    <name type="scientific">Oryzomonas rubra</name>
    <dbReference type="NCBI Taxonomy" id="2509454"/>
    <lineage>
        <taxon>Bacteria</taxon>
        <taxon>Pseudomonadati</taxon>
        <taxon>Thermodesulfobacteriota</taxon>
        <taxon>Desulfuromonadia</taxon>
        <taxon>Geobacterales</taxon>
        <taxon>Geobacteraceae</taxon>
        <taxon>Oryzomonas</taxon>
    </lineage>
</organism>
<dbReference type="InterPro" id="IPR002869">
    <property type="entry name" value="Pyrv_flavodox_OxRed_cen"/>
</dbReference>
<proteinExistence type="predicted"/>
<accession>A0A5A9XR47</accession>
<name>A0A5A9XR47_9BACT</name>
<dbReference type="PANTHER" id="PTHR43854">
    <property type="entry name" value="INDOLEPYRUVATE OXIDOREDUCTASE SUBUNIT IORB"/>
    <property type="match status" value="1"/>
</dbReference>
<keyword evidence="3" id="KW-0670">Pyruvate</keyword>
<protein>
    <submittedName>
        <fullName evidence="3">Indolepyruvate oxidoreductase subunit beta</fullName>
    </submittedName>
</protein>
<keyword evidence="1" id="KW-0560">Oxidoreductase</keyword>
<dbReference type="OrthoDB" id="9800445at2"/>
<dbReference type="SUPFAM" id="SSF53323">
    <property type="entry name" value="Pyruvate-ferredoxin oxidoreductase, PFOR, domain III"/>
    <property type="match status" value="1"/>
</dbReference>
<feature type="domain" description="Pyruvate/ketoisovalerate oxidoreductase catalytic" evidence="2">
    <location>
        <begin position="14"/>
        <end position="190"/>
    </location>
</feature>
<evidence type="ECO:0000313" key="4">
    <source>
        <dbReference type="Proteomes" id="UP000324298"/>
    </source>
</evidence>
<comment type="caution">
    <text evidence="3">The sequence shown here is derived from an EMBL/GenBank/DDBJ whole genome shotgun (WGS) entry which is preliminary data.</text>
</comment>
<dbReference type="InterPro" id="IPR052198">
    <property type="entry name" value="IorB_Oxidoreductase"/>
</dbReference>
<evidence type="ECO:0000313" key="3">
    <source>
        <dbReference type="EMBL" id="KAA0895015.1"/>
    </source>
</evidence>
<gene>
    <name evidence="3" type="ORF">ET418_00395</name>
</gene>
<dbReference type="AlphaFoldDB" id="A0A5A9XR47"/>
<dbReference type="RefSeq" id="WP_149305599.1">
    <property type="nucleotide sequence ID" value="NZ_SRSD01000001.1"/>
</dbReference>
<dbReference type="Pfam" id="PF01558">
    <property type="entry name" value="POR"/>
    <property type="match status" value="1"/>
</dbReference>
<evidence type="ECO:0000256" key="1">
    <source>
        <dbReference type="ARBA" id="ARBA00023002"/>
    </source>
</evidence>
<dbReference type="Proteomes" id="UP000324298">
    <property type="component" value="Unassembled WGS sequence"/>
</dbReference>
<evidence type="ECO:0000259" key="2">
    <source>
        <dbReference type="Pfam" id="PF01558"/>
    </source>
</evidence>
<dbReference type="PANTHER" id="PTHR43854:SF1">
    <property type="entry name" value="INDOLEPYRUVATE OXIDOREDUCTASE SUBUNIT IORB"/>
    <property type="match status" value="1"/>
</dbReference>
<keyword evidence="4" id="KW-1185">Reference proteome</keyword>
<sequence>MNNRITNILLVGVGGQGILLAAEILSEAVLLAGFDVKKSEIHGMSQRGGCVVSHVRYGAEVFSPTVPEGEGDILFGFELMETCRSLPLLKKGGAVVANDLRIAPPSVLMGQEAYPEWVTERIRERFPDFLLLDGQKLAGEAGNVRAANTVLLGAVSRRLDIDEQYWLQAIEKMVPKKAVEVNKKAFLLGRSVDWSKP</sequence>
<dbReference type="GO" id="GO:0016903">
    <property type="term" value="F:oxidoreductase activity, acting on the aldehyde or oxo group of donors"/>
    <property type="evidence" value="ECO:0007669"/>
    <property type="project" value="InterPro"/>
</dbReference>
<dbReference type="InterPro" id="IPR019752">
    <property type="entry name" value="Pyrv/ketoisovalerate_OxRed_cat"/>
</dbReference>
<reference evidence="3 4" key="1">
    <citation type="submission" date="2019-04" db="EMBL/GenBank/DDBJ databases">
        <title>Geobacter ruber sp. nov., ferric-reducing bacteria isolated from paddy soil.</title>
        <authorList>
            <person name="Xu Z."/>
            <person name="Masuda Y."/>
            <person name="Itoh H."/>
            <person name="Senoo K."/>
        </authorList>
    </citation>
    <scope>NUCLEOTIDE SEQUENCE [LARGE SCALE GENOMIC DNA]</scope>
    <source>
        <strain evidence="3 4">Red88</strain>
    </source>
</reference>
<dbReference type="Gene3D" id="3.40.920.10">
    <property type="entry name" value="Pyruvate-ferredoxin oxidoreductase, PFOR, domain III"/>
    <property type="match status" value="1"/>
</dbReference>
<dbReference type="EMBL" id="SRSD01000001">
    <property type="protein sequence ID" value="KAA0895015.1"/>
    <property type="molecule type" value="Genomic_DNA"/>
</dbReference>
<dbReference type="NCBIfam" id="NF005322">
    <property type="entry name" value="PRK06853.1-2"/>
    <property type="match status" value="1"/>
</dbReference>